<feature type="transmembrane region" description="Helical" evidence="1">
    <location>
        <begin position="141"/>
        <end position="158"/>
    </location>
</feature>
<reference evidence="2 3" key="1">
    <citation type="submission" date="2018-11" db="EMBL/GenBank/DDBJ databases">
        <title>Species Designations Belie Phenotypic and Genotypic Heterogeneity in Oral Streptococci.</title>
        <authorList>
            <person name="Velsko I."/>
        </authorList>
    </citation>
    <scope>NUCLEOTIDE SEQUENCE [LARGE SCALE GENOMIC DNA]</scope>
    <source>
        <strain evidence="2 3">BCA11</strain>
    </source>
</reference>
<sequence length="315" mass="37190">MYINNLSYELYKFVLKFLKLQKSSYTKKGKMLIFFASAALVFYLIFVATILFKNILGIKISAALMFVSVCVTIYCISLFNKEQQKINHMKVQLQKYRCFKQKFHEEYRIEVEGSLLQKTIDELSKSIELEIERSKYTFDKILSIMTLTPILAVFLSFGKVPDSNQYDPSFIVIAIAIVFITVVGIHFFTKSIYFPQFKEVEKKQRVLSFLTGCLLELKINDDSLEDIEKNEEDEVEILDSENRNLDCNIRILFGVFSYYNSYVNEEHKLSISFLWGMLKIDFTKTKTQRECNIKFLWKLIDICRKSEWNRRENDL</sequence>
<feature type="transmembrane region" description="Helical" evidence="1">
    <location>
        <begin position="31"/>
        <end position="52"/>
    </location>
</feature>
<keyword evidence="1" id="KW-0472">Membrane</keyword>
<proteinExistence type="predicted"/>
<keyword evidence="1" id="KW-1133">Transmembrane helix</keyword>
<organism evidence="2 3">
    <name type="scientific">Streptococcus mitis</name>
    <dbReference type="NCBI Taxonomy" id="28037"/>
    <lineage>
        <taxon>Bacteria</taxon>
        <taxon>Bacillati</taxon>
        <taxon>Bacillota</taxon>
        <taxon>Bacilli</taxon>
        <taxon>Lactobacillales</taxon>
        <taxon>Streptococcaceae</taxon>
        <taxon>Streptococcus</taxon>
        <taxon>Streptococcus mitis group</taxon>
    </lineage>
</organism>
<dbReference type="Proteomes" id="UP000278970">
    <property type="component" value="Unassembled WGS sequence"/>
</dbReference>
<accession>A0A428CSQ5</accession>
<keyword evidence="1" id="KW-0812">Transmembrane</keyword>
<dbReference type="AlphaFoldDB" id="A0A428CSQ5"/>
<dbReference type="EMBL" id="RJNS01000002">
    <property type="protein sequence ID" value="RSI82598.1"/>
    <property type="molecule type" value="Genomic_DNA"/>
</dbReference>
<protein>
    <submittedName>
        <fullName evidence="2">Uncharacterized protein</fullName>
    </submittedName>
</protein>
<feature type="transmembrane region" description="Helical" evidence="1">
    <location>
        <begin position="58"/>
        <end position="79"/>
    </location>
</feature>
<gene>
    <name evidence="2" type="ORF">D8854_04250</name>
</gene>
<evidence type="ECO:0000256" key="1">
    <source>
        <dbReference type="SAM" id="Phobius"/>
    </source>
</evidence>
<feature type="transmembrane region" description="Helical" evidence="1">
    <location>
        <begin position="170"/>
        <end position="188"/>
    </location>
</feature>
<evidence type="ECO:0000313" key="2">
    <source>
        <dbReference type="EMBL" id="RSI82598.1"/>
    </source>
</evidence>
<comment type="caution">
    <text evidence="2">The sequence shown here is derived from an EMBL/GenBank/DDBJ whole genome shotgun (WGS) entry which is preliminary data.</text>
</comment>
<evidence type="ECO:0000313" key="3">
    <source>
        <dbReference type="Proteomes" id="UP000278970"/>
    </source>
</evidence>
<name>A0A428CSQ5_STRMT</name>
<dbReference type="RefSeq" id="WP_125449874.1">
    <property type="nucleotide sequence ID" value="NZ_RJNS01000002.1"/>
</dbReference>